<dbReference type="OrthoDB" id="415411at2759"/>
<protein>
    <submittedName>
        <fullName evidence="2">Predicted protein</fullName>
    </submittedName>
</protein>
<reference evidence="2 3" key="1">
    <citation type="journal article" date="2009" name="Science">
        <title>Green evolution and dynamic adaptations revealed by genomes of the marine picoeukaryotes Micromonas.</title>
        <authorList>
            <person name="Worden A.Z."/>
            <person name="Lee J.H."/>
            <person name="Mock T."/>
            <person name="Rouze P."/>
            <person name="Simmons M.P."/>
            <person name="Aerts A.L."/>
            <person name="Allen A.E."/>
            <person name="Cuvelier M.L."/>
            <person name="Derelle E."/>
            <person name="Everett M.V."/>
            <person name="Foulon E."/>
            <person name="Grimwood J."/>
            <person name="Gundlach H."/>
            <person name="Henrissat B."/>
            <person name="Napoli C."/>
            <person name="McDonald S.M."/>
            <person name="Parker M.S."/>
            <person name="Rombauts S."/>
            <person name="Salamov A."/>
            <person name="Von Dassow P."/>
            <person name="Badger J.H."/>
            <person name="Coutinho P.M."/>
            <person name="Demir E."/>
            <person name="Dubchak I."/>
            <person name="Gentemann C."/>
            <person name="Eikrem W."/>
            <person name="Gready J.E."/>
            <person name="John U."/>
            <person name="Lanier W."/>
            <person name="Lindquist E.A."/>
            <person name="Lucas S."/>
            <person name="Mayer K.F."/>
            <person name="Moreau H."/>
            <person name="Not F."/>
            <person name="Otillar R."/>
            <person name="Panaud O."/>
            <person name="Pangilinan J."/>
            <person name="Paulsen I."/>
            <person name="Piegu B."/>
            <person name="Poliakov A."/>
            <person name="Robbens S."/>
            <person name="Schmutz J."/>
            <person name="Toulza E."/>
            <person name="Wyss T."/>
            <person name="Zelensky A."/>
            <person name="Zhou K."/>
            <person name="Armbrust E.V."/>
            <person name="Bhattacharya D."/>
            <person name="Goodenough U.W."/>
            <person name="Van de Peer Y."/>
            <person name="Grigoriev I.V."/>
        </authorList>
    </citation>
    <scope>NUCLEOTIDE SEQUENCE [LARGE SCALE GENOMIC DNA]</scope>
    <source>
        <strain evidence="2 3">CCMP1545</strain>
    </source>
</reference>
<dbReference type="KEGG" id="mpp:MICPUCDRAFT_57885"/>
<evidence type="ECO:0000313" key="2">
    <source>
        <dbReference type="EMBL" id="EEH57224.1"/>
    </source>
</evidence>
<organism evidence="3">
    <name type="scientific">Micromonas pusilla (strain CCMP1545)</name>
    <name type="common">Picoplanktonic green alga</name>
    <dbReference type="NCBI Taxonomy" id="564608"/>
    <lineage>
        <taxon>Eukaryota</taxon>
        <taxon>Viridiplantae</taxon>
        <taxon>Chlorophyta</taxon>
        <taxon>Mamiellophyceae</taxon>
        <taxon>Mamiellales</taxon>
        <taxon>Mamiellaceae</taxon>
        <taxon>Micromonas</taxon>
    </lineage>
</organism>
<feature type="region of interest" description="Disordered" evidence="1">
    <location>
        <begin position="1"/>
        <end position="64"/>
    </location>
</feature>
<dbReference type="AlphaFoldDB" id="C1MSZ7"/>
<gene>
    <name evidence="2" type="ORF">MICPUCDRAFT_57885</name>
</gene>
<feature type="compositionally biased region" description="Low complexity" evidence="1">
    <location>
        <begin position="1"/>
        <end position="23"/>
    </location>
</feature>
<sequence>MATTARVRVSTAARASPASAGARASRRRAVAAARGRGGRRLARASTASSSSETTTDATYVESEEEEAERVAVGALVGWCVERGATGSGLSVLLPDGSGRGRGLEASRDIEVRVPTSIRPSVRRRSRSRRARGFRVVARVATRTRRDATALAVSSASIRSLVDVGPRPTVLPPRPRRLAHPSSVVRPSRRVASQASEPVLCLPLEMGICDYQARSISHWSPYDRVRVVNAVP</sequence>
<dbReference type="Proteomes" id="UP000001876">
    <property type="component" value="Unassembled WGS sequence"/>
</dbReference>
<dbReference type="RefSeq" id="XP_003058769.1">
    <property type="nucleotide sequence ID" value="XM_003058723.1"/>
</dbReference>
<accession>C1MSZ7</accession>
<evidence type="ECO:0000256" key="1">
    <source>
        <dbReference type="SAM" id="MobiDB-lite"/>
    </source>
</evidence>
<name>C1MSZ7_MICPC</name>
<keyword evidence="3" id="KW-1185">Reference proteome</keyword>
<dbReference type="GeneID" id="9684208"/>
<evidence type="ECO:0000313" key="3">
    <source>
        <dbReference type="Proteomes" id="UP000001876"/>
    </source>
</evidence>
<dbReference type="EMBL" id="GG663739">
    <property type="protein sequence ID" value="EEH57224.1"/>
    <property type="molecule type" value="Genomic_DNA"/>
</dbReference>
<proteinExistence type="predicted"/>
<feature type="compositionally biased region" description="Low complexity" evidence="1">
    <location>
        <begin position="43"/>
        <end position="60"/>
    </location>
</feature>